<evidence type="ECO:0000313" key="3">
    <source>
        <dbReference type="Proteomes" id="UP001270362"/>
    </source>
</evidence>
<dbReference type="Proteomes" id="UP001270362">
    <property type="component" value="Unassembled WGS sequence"/>
</dbReference>
<protein>
    <submittedName>
        <fullName evidence="2">Uncharacterized protein</fullName>
    </submittedName>
</protein>
<keyword evidence="3" id="KW-1185">Reference proteome</keyword>
<accession>A0AAE1CFG1</accession>
<comment type="caution">
    <text evidence="2">The sequence shown here is derived from an EMBL/GenBank/DDBJ whole genome shotgun (WGS) entry which is preliminary data.</text>
</comment>
<dbReference type="EMBL" id="JAULSO010000001">
    <property type="protein sequence ID" value="KAK3692440.1"/>
    <property type="molecule type" value="Genomic_DNA"/>
</dbReference>
<reference evidence="2" key="1">
    <citation type="journal article" date="2023" name="Mol. Phylogenet. Evol.">
        <title>Genome-scale phylogeny and comparative genomics of the fungal order Sordariales.</title>
        <authorList>
            <person name="Hensen N."/>
            <person name="Bonometti L."/>
            <person name="Westerberg I."/>
            <person name="Brannstrom I.O."/>
            <person name="Guillou S."/>
            <person name="Cros-Aarteil S."/>
            <person name="Calhoun S."/>
            <person name="Haridas S."/>
            <person name="Kuo A."/>
            <person name="Mondo S."/>
            <person name="Pangilinan J."/>
            <person name="Riley R."/>
            <person name="LaButti K."/>
            <person name="Andreopoulos B."/>
            <person name="Lipzen A."/>
            <person name="Chen C."/>
            <person name="Yan M."/>
            <person name="Daum C."/>
            <person name="Ng V."/>
            <person name="Clum A."/>
            <person name="Steindorff A."/>
            <person name="Ohm R.A."/>
            <person name="Martin F."/>
            <person name="Silar P."/>
            <person name="Natvig D.O."/>
            <person name="Lalanne C."/>
            <person name="Gautier V."/>
            <person name="Ament-Velasquez S.L."/>
            <person name="Kruys A."/>
            <person name="Hutchinson M.I."/>
            <person name="Powell A.J."/>
            <person name="Barry K."/>
            <person name="Miller A.N."/>
            <person name="Grigoriev I.V."/>
            <person name="Debuchy R."/>
            <person name="Gladieux P."/>
            <person name="Hiltunen Thoren M."/>
            <person name="Johannesson H."/>
        </authorList>
    </citation>
    <scope>NUCLEOTIDE SEQUENCE</scope>
    <source>
        <strain evidence="2">CBS 314.62</strain>
    </source>
</reference>
<organism evidence="2 3">
    <name type="scientific">Podospora appendiculata</name>
    <dbReference type="NCBI Taxonomy" id="314037"/>
    <lineage>
        <taxon>Eukaryota</taxon>
        <taxon>Fungi</taxon>
        <taxon>Dikarya</taxon>
        <taxon>Ascomycota</taxon>
        <taxon>Pezizomycotina</taxon>
        <taxon>Sordariomycetes</taxon>
        <taxon>Sordariomycetidae</taxon>
        <taxon>Sordariales</taxon>
        <taxon>Podosporaceae</taxon>
        <taxon>Podospora</taxon>
    </lineage>
</organism>
<evidence type="ECO:0000313" key="2">
    <source>
        <dbReference type="EMBL" id="KAK3692440.1"/>
    </source>
</evidence>
<gene>
    <name evidence="2" type="ORF">B0T22DRAFT_13830</name>
</gene>
<feature type="region of interest" description="Disordered" evidence="1">
    <location>
        <begin position="109"/>
        <end position="135"/>
    </location>
</feature>
<sequence length="174" mass="19062">MRPLAPRKLRSTTPSRRDAGCASRGLSLSFLSTAWLSSISHSEPTTRVVQPRRRLERRPMRVDQWHTGYSSVPRPGSLPNLANPGLRVNVLSQEGFSYCKGSSPCSIPPMQPQVGLSQGSDGRKDAMTSNPLHGSHATLPMGYRLPFLIHQHRSSTVGINTPLSFQFSVCLSLA</sequence>
<name>A0AAE1CFG1_9PEZI</name>
<feature type="region of interest" description="Disordered" evidence="1">
    <location>
        <begin position="1"/>
        <end position="20"/>
    </location>
</feature>
<evidence type="ECO:0000256" key="1">
    <source>
        <dbReference type="SAM" id="MobiDB-lite"/>
    </source>
</evidence>
<dbReference type="AlphaFoldDB" id="A0AAE1CFG1"/>
<reference evidence="2" key="2">
    <citation type="submission" date="2023-06" db="EMBL/GenBank/DDBJ databases">
        <authorList>
            <consortium name="Lawrence Berkeley National Laboratory"/>
            <person name="Haridas S."/>
            <person name="Hensen N."/>
            <person name="Bonometti L."/>
            <person name="Westerberg I."/>
            <person name="Brannstrom I.O."/>
            <person name="Guillou S."/>
            <person name="Cros-Aarteil S."/>
            <person name="Calhoun S."/>
            <person name="Kuo A."/>
            <person name="Mondo S."/>
            <person name="Pangilinan J."/>
            <person name="Riley R."/>
            <person name="Labutti K."/>
            <person name="Andreopoulos B."/>
            <person name="Lipzen A."/>
            <person name="Chen C."/>
            <person name="Yanf M."/>
            <person name="Daum C."/>
            <person name="Ng V."/>
            <person name="Clum A."/>
            <person name="Steindorff A."/>
            <person name="Ohm R."/>
            <person name="Martin F."/>
            <person name="Silar P."/>
            <person name="Natvig D."/>
            <person name="Lalanne C."/>
            <person name="Gautier V."/>
            <person name="Ament-Velasquez S.L."/>
            <person name="Kruys A."/>
            <person name="Hutchinson M.I."/>
            <person name="Powell A.J."/>
            <person name="Barry K."/>
            <person name="Miller A.N."/>
            <person name="Grigoriev I.V."/>
            <person name="Debuchy R."/>
            <person name="Gladieux P."/>
            <person name="Thoren M.H."/>
            <person name="Johannesson H."/>
        </authorList>
    </citation>
    <scope>NUCLEOTIDE SEQUENCE</scope>
    <source>
        <strain evidence="2">CBS 314.62</strain>
    </source>
</reference>
<feature type="compositionally biased region" description="Basic residues" evidence="1">
    <location>
        <begin position="1"/>
        <end position="10"/>
    </location>
</feature>
<proteinExistence type="predicted"/>